<keyword evidence="1" id="KW-0472">Membrane</keyword>
<dbReference type="RefSeq" id="WP_341419110.1">
    <property type="nucleotide sequence ID" value="NZ_JBBPCC010000025.1"/>
</dbReference>
<accession>A0ABU9DW32</accession>
<feature type="transmembrane region" description="Helical" evidence="1">
    <location>
        <begin position="9"/>
        <end position="29"/>
    </location>
</feature>
<gene>
    <name evidence="2" type="ORF">WMW72_29150</name>
</gene>
<keyword evidence="1" id="KW-0812">Transmembrane</keyword>
<sequence length="43" mass="4841">MENRLTRGLVFGLLFSVPLWISLIGWMRWLAAWGAAVITGHLS</sequence>
<proteinExistence type="predicted"/>
<reference evidence="2 3" key="1">
    <citation type="submission" date="2024-04" db="EMBL/GenBank/DDBJ databases">
        <title>draft genome sequnece of Paenibacillus filicis.</title>
        <authorList>
            <person name="Kim D.-U."/>
        </authorList>
    </citation>
    <scope>NUCLEOTIDE SEQUENCE [LARGE SCALE GENOMIC DNA]</scope>
    <source>
        <strain evidence="2 3">KACC14197</strain>
    </source>
</reference>
<organism evidence="2 3">
    <name type="scientific">Paenibacillus filicis</name>
    <dbReference type="NCBI Taxonomy" id="669464"/>
    <lineage>
        <taxon>Bacteria</taxon>
        <taxon>Bacillati</taxon>
        <taxon>Bacillota</taxon>
        <taxon>Bacilli</taxon>
        <taxon>Bacillales</taxon>
        <taxon>Paenibacillaceae</taxon>
        <taxon>Paenibacillus</taxon>
    </lineage>
</organism>
<evidence type="ECO:0000256" key="1">
    <source>
        <dbReference type="SAM" id="Phobius"/>
    </source>
</evidence>
<keyword evidence="1" id="KW-1133">Transmembrane helix</keyword>
<keyword evidence="3" id="KW-1185">Reference proteome</keyword>
<dbReference type="EMBL" id="JBBPCC010000025">
    <property type="protein sequence ID" value="MEK8131983.1"/>
    <property type="molecule type" value="Genomic_DNA"/>
</dbReference>
<protein>
    <submittedName>
        <fullName evidence="2">Uncharacterized protein</fullName>
    </submittedName>
</protein>
<name>A0ABU9DW32_9BACL</name>
<comment type="caution">
    <text evidence="2">The sequence shown here is derived from an EMBL/GenBank/DDBJ whole genome shotgun (WGS) entry which is preliminary data.</text>
</comment>
<evidence type="ECO:0000313" key="2">
    <source>
        <dbReference type="EMBL" id="MEK8131983.1"/>
    </source>
</evidence>
<evidence type="ECO:0000313" key="3">
    <source>
        <dbReference type="Proteomes" id="UP001469365"/>
    </source>
</evidence>
<dbReference type="Proteomes" id="UP001469365">
    <property type="component" value="Unassembled WGS sequence"/>
</dbReference>